<dbReference type="EMBL" id="ANIZ01000003">
    <property type="protein sequence ID" value="ETI57725.1"/>
    <property type="molecule type" value="Genomic_DNA"/>
</dbReference>
<dbReference type="OrthoDB" id="121416at2759"/>
<accession>V9G1U6</accession>
<protein>
    <submittedName>
        <fullName evidence="1">Uncharacterized protein</fullName>
    </submittedName>
</protein>
<dbReference type="HOGENOM" id="CLU_2579092_0_0_1"/>
<evidence type="ECO:0000313" key="2">
    <source>
        <dbReference type="Proteomes" id="UP000018721"/>
    </source>
</evidence>
<sequence length="81" mass="9430">MAVWNRQVGADGLRNELPRDRYHVRLINLSRFLDEAATDAYIQKRFQGTYQTWQEPTITGQIPQTRGIYSSKVGTVPSFWK</sequence>
<keyword evidence="2" id="KW-1185">Reference proteome</keyword>
<evidence type="ECO:0000313" key="1">
    <source>
        <dbReference type="EMBL" id="ETI57725.1"/>
    </source>
</evidence>
<organism evidence="1 2">
    <name type="scientific">Phytophthora nicotianae P1569</name>
    <dbReference type="NCBI Taxonomy" id="1317065"/>
    <lineage>
        <taxon>Eukaryota</taxon>
        <taxon>Sar</taxon>
        <taxon>Stramenopiles</taxon>
        <taxon>Oomycota</taxon>
        <taxon>Peronosporomycetes</taxon>
        <taxon>Peronosporales</taxon>
        <taxon>Peronosporaceae</taxon>
        <taxon>Phytophthora</taxon>
    </lineage>
</organism>
<reference evidence="1 2" key="1">
    <citation type="submission" date="2013-11" db="EMBL/GenBank/DDBJ databases">
        <title>The Genome Sequence of Phytophthora parasitica P1569.</title>
        <authorList>
            <consortium name="The Broad Institute Genomics Platform"/>
            <person name="Russ C."/>
            <person name="Tyler B."/>
            <person name="Panabieres F."/>
            <person name="Shan W."/>
            <person name="Tripathy S."/>
            <person name="Grunwald N."/>
            <person name="Machado M."/>
            <person name="Johnson C.S."/>
            <person name="Arredondo F."/>
            <person name="Hong C."/>
            <person name="Coffey M."/>
            <person name="Young S.K."/>
            <person name="Zeng Q."/>
            <person name="Gargeya S."/>
            <person name="Fitzgerald M."/>
            <person name="Abouelleil A."/>
            <person name="Alvarado L."/>
            <person name="Chapman S.B."/>
            <person name="Gainer-Dewar J."/>
            <person name="Goldberg J."/>
            <person name="Griggs A."/>
            <person name="Gujja S."/>
            <person name="Hansen M."/>
            <person name="Howarth C."/>
            <person name="Imamovic A."/>
            <person name="Ireland A."/>
            <person name="Larimer J."/>
            <person name="McCowan C."/>
            <person name="Murphy C."/>
            <person name="Pearson M."/>
            <person name="Poon T.W."/>
            <person name="Priest M."/>
            <person name="Roberts A."/>
            <person name="Saif S."/>
            <person name="Shea T."/>
            <person name="Sykes S."/>
            <person name="Wortman J."/>
            <person name="Nusbaum C."/>
            <person name="Birren B."/>
        </authorList>
    </citation>
    <scope>NUCLEOTIDE SEQUENCE [LARGE SCALE GENOMIC DNA]</scope>
    <source>
        <strain evidence="1 2">P1569</strain>
    </source>
</reference>
<comment type="caution">
    <text evidence="1">The sequence shown here is derived from an EMBL/GenBank/DDBJ whole genome shotgun (WGS) entry which is preliminary data.</text>
</comment>
<dbReference type="Proteomes" id="UP000018721">
    <property type="component" value="Unassembled WGS sequence"/>
</dbReference>
<gene>
    <name evidence="1" type="ORF">F443_00009</name>
</gene>
<name>V9G1U6_PHYNI</name>
<dbReference type="AlphaFoldDB" id="V9G1U6"/>
<proteinExistence type="predicted"/>